<accession>A0A2A2JLX2</accession>
<feature type="domain" description="Phorbol-ester/DAG-type" evidence="7">
    <location>
        <begin position="200"/>
        <end position="250"/>
    </location>
</feature>
<feature type="region of interest" description="Disordered" evidence="6">
    <location>
        <begin position="1"/>
        <end position="68"/>
    </location>
</feature>
<evidence type="ECO:0000256" key="4">
    <source>
        <dbReference type="ARBA" id="ARBA00022833"/>
    </source>
</evidence>
<dbReference type="SUPFAM" id="SSF57889">
    <property type="entry name" value="Cysteine-rich domain"/>
    <property type="match status" value="1"/>
</dbReference>
<evidence type="ECO:0000256" key="2">
    <source>
        <dbReference type="ARBA" id="ARBA00022701"/>
    </source>
</evidence>
<feature type="region of interest" description="Disordered" evidence="6">
    <location>
        <begin position="582"/>
        <end position="617"/>
    </location>
</feature>
<dbReference type="Pfam" id="PF00788">
    <property type="entry name" value="RA"/>
    <property type="match status" value="1"/>
</dbReference>
<dbReference type="Pfam" id="PF00130">
    <property type="entry name" value="C1_1"/>
    <property type="match status" value="1"/>
</dbReference>
<evidence type="ECO:0000256" key="5">
    <source>
        <dbReference type="ARBA" id="ARBA00023212"/>
    </source>
</evidence>
<proteinExistence type="predicted"/>
<feature type="compositionally biased region" description="Polar residues" evidence="6">
    <location>
        <begin position="53"/>
        <end position="68"/>
    </location>
</feature>
<evidence type="ECO:0000259" key="7">
    <source>
        <dbReference type="PROSITE" id="PS50081"/>
    </source>
</evidence>
<dbReference type="OrthoDB" id="74314at2759"/>
<dbReference type="PANTHER" id="PTHR22738">
    <property type="entry name" value="RASSF"/>
    <property type="match status" value="1"/>
</dbReference>
<dbReference type="InterPro" id="IPR020454">
    <property type="entry name" value="DAG/PE-bd"/>
</dbReference>
<comment type="caution">
    <text evidence="10">The sequence shown here is derived from an EMBL/GenBank/DDBJ whole genome shotgun (WGS) entry which is preliminary data.</text>
</comment>
<dbReference type="AlphaFoldDB" id="A0A2A2JLX2"/>
<protein>
    <recommendedName>
        <fullName evidence="12">Phorbol-ester/DAG-type domain-containing protein</fullName>
    </recommendedName>
</protein>
<evidence type="ECO:0000259" key="8">
    <source>
        <dbReference type="PROSITE" id="PS50200"/>
    </source>
</evidence>
<feature type="compositionally biased region" description="Polar residues" evidence="6">
    <location>
        <begin position="586"/>
        <end position="595"/>
    </location>
</feature>
<dbReference type="InterPro" id="IPR046349">
    <property type="entry name" value="C1-like_sf"/>
</dbReference>
<keyword evidence="2" id="KW-0493">Microtubule</keyword>
<keyword evidence="5" id="KW-0963">Cytoplasm</keyword>
<dbReference type="PROSITE" id="PS50951">
    <property type="entry name" value="SARAH"/>
    <property type="match status" value="1"/>
</dbReference>
<dbReference type="GO" id="GO:0007165">
    <property type="term" value="P:signal transduction"/>
    <property type="evidence" value="ECO:0007669"/>
    <property type="project" value="InterPro"/>
</dbReference>
<evidence type="ECO:0008006" key="12">
    <source>
        <dbReference type="Google" id="ProtNLM"/>
    </source>
</evidence>
<keyword evidence="4" id="KW-0862">Zinc</keyword>
<dbReference type="GO" id="GO:0005874">
    <property type="term" value="C:microtubule"/>
    <property type="evidence" value="ECO:0007669"/>
    <property type="project" value="UniProtKB-KW"/>
</dbReference>
<dbReference type="GO" id="GO:0046872">
    <property type="term" value="F:metal ion binding"/>
    <property type="evidence" value="ECO:0007669"/>
    <property type="project" value="UniProtKB-KW"/>
</dbReference>
<dbReference type="PANTHER" id="PTHR22738:SF10">
    <property type="entry name" value="RAS ASSOCIATION DOMAIN-CONTAINING PROTEIN 1 HOMOLOG"/>
    <property type="match status" value="1"/>
</dbReference>
<keyword evidence="3" id="KW-0479">Metal-binding</keyword>
<feature type="region of interest" description="Disordered" evidence="6">
    <location>
        <begin position="99"/>
        <end position="128"/>
    </location>
</feature>
<dbReference type="InterPro" id="IPR000159">
    <property type="entry name" value="RA_dom"/>
</dbReference>
<dbReference type="CDD" id="cd20885">
    <property type="entry name" value="C1_RASSF1"/>
    <property type="match status" value="1"/>
</dbReference>
<dbReference type="SMART" id="SM00314">
    <property type="entry name" value="RA"/>
    <property type="match status" value="1"/>
</dbReference>
<dbReference type="STRING" id="2018661.A0A2A2JLX2"/>
<dbReference type="PROSITE" id="PS50081">
    <property type="entry name" value="ZF_DAG_PE_2"/>
    <property type="match status" value="1"/>
</dbReference>
<evidence type="ECO:0000313" key="11">
    <source>
        <dbReference type="Proteomes" id="UP000218231"/>
    </source>
</evidence>
<dbReference type="PRINTS" id="PR00008">
    <property type="entry name" value="DAGPEDOMAIN"/>
</dbReference>
<keyword evidence="5" id="KW-0206">Cytoskeleton</keyword>
<feature type="compositionally biased region" description="Polar residues" evidence="6">
    <location>
        <begin position="24"/>
        <end position="34"/>
    </location>
</feature>
<evidence type="ECO:0000259" key="9">
    <source>
        <dbReference type="PROSITE" id="PS50951"/>
    </source>
</evidence>
<dbReference type="SMART" id="SM00109">
    <property type="entry name" value="C1"/>
    <property type="match status" value="1"/>
</dbReference>
<feature type="domain" description="SARAH" evidence="9">
    <location>
        <begin position="531"/>
        <end position="578"/>
    </location>
</feature>
<sequence length="617" mass="69967">MFISATAAGESRSDKDKDKERENLNGNGQGSATMPNIVKADGHPTYGSYSVLGRSNSQSAAGNSSPATKSWLAGLKERISQISSFSEWLNQLGGIVETKEQRRENKKRSNQLNANEMPSPTFPDGTLKDPTLKYRNLVLSNENHPSDAAEEDEPLDLWDFNASLLADLDSSHAWNDTLEKQHFGPLRDLLIVGGNHKAGKHEFKEINLLHPTWCDKCGDFIWGLLKQAIRCDKCSFTCHERCRELVTVECRGSSTDVSMADIPSIYPPLPADSLGTIPRHIQMTISESSPLLENLTSKTATSSSGPYHTLPKEVMGNLKEELPRRFTQTLNVKEYYAKEVDAKQWKAPEEMSELRQRVEQYNSHSTIMPITLHEDGQTYSGQLAVHLNLCRPISVVAGAQHPHVYDITATDKTQTNSSLRTISSFFLPRNTVRNVNLHSSMTARYNSYCFLNYSYFMFRQMIGALLKKFRVADNPKKFALYECSQEADENSSTLFRKFTRIPDDVCPLNVALSWQNPLQHSFVLQENDTGGIVWEAFEVPELENFLRILKMEENQYIYQTKQRYTEYERYLDAELRLRGHEPSKKIITSDSQQSTDDNEAEEDPVYVNIPIKKPTKV</sequence>
<dbReference type="CDD" id="cd21885">
    <property type="entry name" value="SARAH_RASSF1-like"/>
    <property type="match status" value="1"/>
</dbReference>
<evidence type="ECO:0000256" key="6">
    <source>
        <dbReference type="SAM" id="MobiDB-lite"/>
    </source>
</evidence>
<dbReference type="Pfam" id="PF16517">
    <property type="entry name" value="Nore1-SARAH"/>
    <property type="match status" value="1"/>
</dbReference>
<dbReference type="PROSITE" id="PS50200">
    <property type="entry name" value="RA"/>
    <property type="match status" value="1"/>
</dbReference>
<organism evidence="10 11">
    <name type="scientific">Diploscapter pachys</name>
    <dbReference type="NCBI Taxonomy" id="2018661"/>
    <lineage>
        <taxon>Eukaryota</taxon>
        <taxon>Metazoa</taxon>
        <taxon>Ecdysozoa</taxon>
        <taxon>Nematoda</taxon>
        <taxon>Chromadorea</taxon>
        <taxon>Rhabditida</taxon>
        <taxon>Rhabditina</taxon>
        <taxon>Rhabditomorpha</taxon>
        <taxon>Rhabditoidea</taxon>
        <taxon>Rhabditidae</taxon>
        <taxon>Diploscapter</taxon>
    </lineage>
</organism>
<feature type="compositionally biased region" description="Basic and acidic residues" evidence="6">
    <location>
        <begin position="11"/>
        <end position="23"/>
    </location>
</feature>
<dbReference type="PROSITE" id="PS00479">
    <property type="entry name" value="ZF_DAG_PE_1"/>
    <property type="match status" value="1"/>
</dbReference>
<evidence type="ECO:0000313" key="10">
    <source>
        <dbReference type="EMBL" id="PAV62674.1"/>
    </source>
</evidence>
<dbReference type="InterPro" id="IPR011524">
    <property type="entry name" value="SARAH_dom"/>
</dbReference>
<gene>
    <name evidence="10" type="ORF">WR25_20407</name>
</gene>
<dbReference type="Gene3D" id="1.20.5.110">
    <property type="match status" value="1"/>
</dbReference>
<reference evidence="10 11" key="1">
    <citation type="journal article" date="2017" name="Curr. Biol.">
        <title>Genome architecture and evolution of a unichromosomal asexual nematode.</title>
        <authorList>
            <person name="Fradin H."/>
            <person name="Zegar C."/>
            <person name="Gutwein M."/>
            <person name="Lucas J."/>
            <person name="Kovtun M."/>
            <person name="Corcoran D."/>
            <person name="Baugh L.R."/>
            <person name="Kiontke K."/>
            <person name="Gunsalus K."/>
            <person name="Fitch D.H."/>
            <person name="Piano F."/>
        </authorList>
    </citation>
    <scope>NUCLEOTIDE SEQUENCE [LARGE SCALE GENOMIC DNA]</scope>
    <source>
        <strain evidence="10">PF1309</strain>
    </source>
</reference>
<dbReference type="InterPro" id="IPR002219">
    <property type="entry name" value="PKC_DAG/PE"/>
</dbReference>
<dbReference type="Gene3D" id="3.30.60.20">
    <property type="match status" value="1"/>
</dbReference>
<dbReference type="EMBL" id="LIAE01010351">
    <property type="protein sequence ID" value="PAV62674.1"/>
    <property type="molecule type" value="Genomic_DNA"/>
</dbReference>
<dbReference type="Proteomes" id="UP000218231">
    <property type="component" value="Unassembled WGS sequence"/>
</dbReference>
<name>A0A2A2JLX2_9BILA</name>
<evidence type="ECO:0000256" key="3">
    <source>
        <dbReference type="ARBA" id="ARBA00022723"/>
    </source>
</evidence>
<keyword evidence="11" id="KW-1185">Reference proteome</keyword>
<dbReference type="InterPro" id="IPR033614">
    <property type="entry name" value="RASSF1-6"/>
</dbReference>
<dbReference type="Gene3D" id="3.10.20.90">
    <property type="entry name" value="Phosphatidylinositol 3-kinase Catalytic Subunit, Chain A, domain 1"/>
    <property type="match status" value="2"/>
</dbReference>
<feature type="domain" description="Ras-associating" evidence="8">
    <location>
        <begin position="459"/>
        <end position="529"/>
    </location>
</feature>
<evidence type="ECO:0000256" key="1">
    <source>
        <dbReference type="ARBA" id="ARBA00004245"/>
    </source>
</evidence>
<comment type="subcellular location">
    <subcellularLocation>
        <location evidence="1">Cytoplasm</location>
        <location evidence="1">Cytoskeleton</location>
    </subcellularLocation>
</comment>